<gene>
    <name evidence="1" type="ORF">QLQ22_20450</name>
</gene>
<sequence>MNIGEMEGKKAIQAAVDALDLELRELSLKIHANPELSFHEYQAMEWLTEPLSKAGFAIEKGIANLETSFRATWEGQPGGPTVALLAEYDALKGLGHGCGHNIIGTSAVGAALALKAAHPNLQGKIVVLGTPAEEEGGGKILMVQDGVFDDVDAAMMCHPQKQSMVLRGGLACVDATFKYFGKSAHASSAPEKGISALDAVINTFVAVNSLRQFFKDDVRIHGIITKGGEATNVVPDYCEAEFLLRAETVEDLTIVRRKVYAAARHAAEAVGAKLELTEGLVYAERNNNKTLASLFKENLELLGEEVIEPPKKGGIGSSDIGNVGQVTAAIHPYIKITDDAITHTPEFVEAAKSEAGMQGLNKAAKTLAMTAYDVCCNQAYFHAIRKEFEEWKKKKQSK</sequence>
<proteinExistence type="predicted"/>
<keyword evidence="2" id="KW-1185">Reference proteome</keyword>
<dbReference type="EMBL" id="CP126116">
    <property type="protein sequence ID" value="WHZ57007.1"/>
    <property type="molecule type" value="Genomic_DNA"/>
</dbReference>
<organism evidence="1 2">
    <name type="scientific">Metabacillus hrfriensis</name>
    <dbReference type="NCBI Taxonomy" id="3048891"/>
    <lineage>
        <taxon>Bacteria</taxon>
        <taxon>Bacillati</taxon>
        <taxon>Bacillota</taxon>
        <taxon>Bacilli</taxon>
        <taxon>Bacillales</taxon>
        <taxon>Bacillaceae</taxon>
        <taxon>Metabacillus</taxon>
    </lineage>
</organism>
<protein>
    <submittedName>
        <fullName evidence="1">M20 family metallopeptidase</fullName>
    </submittedName>
</protein>
<reference evidence="2" key="1">
    <citation type="journal article" date="2025" name="Aquaculture">
        <title>Assessment of the bioflocculant production and safety properties of Metabacillus hrfriensis sp. nov. based on phenotypic and whole-genome sequencing analysis.</title>
        <authorList>
            <person name="Zhang R."/>
            <person name="Zhao Z."/>
            <person name="Luo L."/>
            <person name="Wang S."/>
            <person name="Guo K."/>
            <person name="Xu W."/>
        </authorList>
    </citation>
    <scope>NUCLEOTIDE SEQUENCE [LARGE SCALE GENOMIC DNA]</scope>
    <source>
        <strain evidence="2">CT-WN-B3</strain>
    </source>
</reference>
<accession>A0ACD4R946</accession>
<dbReference type="Proteomes" id="UP001226091">
    <property type="component" value="Chromosome"/>
</dbReference>
<evidence type="ECO:0000313" key="2">
    <source>
        <dbReference type="Proteomes" id="UP001226091"/>
    </source>
</evidence>
<evidence type="ECO:0000313" key="1">
    <source>
        <dbReference type="EMBL" id="WHZ57007.1"/>
    </source>
</evidence>
<name>A0ACD4R946_9BACI</name>